<accession>A0A7U2ERZ3</accession>
<reference evidence="2" key="1">
    <citation type="journal article" date="2021" name="BMC Genomics">
        <title>Chromosome-level genome assembly and manually-curated proteome of model necrotroph Parastagonospora nodorum Sn15 reveals a genome-wide trove of candidate effector homologs, and redundancy of virulence-related functions within an accessory chromosome.</title>
        <authorList>
            <person name="Bertazzoni S."/>
            <person name="Jones D.A.B."/>
            <person name="Phan H.T."/>
            <person name="Tan K.-C."/>
            <person name="Hane J.K."/>
        </authorList>
    </citation>
    <scope>NUCLEOTIDE SEQUENCE [LARGE SCALE GENOMIC DNA]</scope>
    <source>
        <strain evidence="2">SN15 / ATCC MYA-4574 / FGSC 10173)</strain>
    </source>
</reference>
<dbReference type="AlphaFoldDB" id="A0A7U2ERZ3"/>
<proteinExistence type="predicted"/>
<evidence type="ECO:0000313" key="2">
    <source>
        <dbReference type="Proteomes" id="UP000663193"/>
    </source>
</evidence>
<sequence length="84" mass="9104">MTDAGSNCQPAVSGALYNVSAAASSRPDSSTTYISSLDSVLPRCVALHFFFDQTSTSESFSHSICQNSHSHLPFVRFFYFGARS</sequence>
<organism evidence="1 2">
    <name type="scientific">Phaeosphaeria nodorum (strain SN15 / ATCC MYA-4574 / FGSC 10173)</name>
    <name type="common">Glume blotch fungus</name>
    <name type="synonym">Parastagonospora nodorum</name>
    <dbReference type="NCBI Taxonomy" id="321614"/>
    <lineage>
        <taxon>Eukaryota</taxon>
        <taxon>Fungi</taxon>
        <taxon>Dikarya</taxon>
        <taxon>Ascomycota</taxon>
        <taxon>Pezizomycotina</taxon>
        <taxon>Dothideomycetes</taxon>
        <taxon>Pleosporomycetidae</taxon>
        <taxon>Pleosporales</taxon>
        <taxon>Pleosporineae</taxon>
        <taxon>Phaeosphaeriaceae</taxon>
        <taxon>Parastagonospora</taxon>
    </lineage>
</organism>
<keyword evidence="2" id="KW-1185">Reference proteome</keyword>
<gene>
    <name evidence="1" type="ORF">JI435_400060</name>
</gene>
<dbReference type="VEuPathDB" id="FungiDB:JI435_400060"/>
<protein>
    <submittedName>
        <fullName evidence="1">Uncharacterized protein</fullName>
    </submittedName>
</protein>
<dbReference type="Proteomes" id="UP000663193">
    <property type="component" value="Chromosome 1"/>
</dbReference>
<evidence type="ECO:0000313" key="1">
    <source>
        <dbReference type="EMBL" id="QRC90050.1"/>
    </source>
</evidence>
<name>A0A7U2ERZ3_PHANO</name>
<dbReference type="EMBL" id="CP069023">
    <property type="protein sequence ID" value="QRC90050.1"/>
    <property type="molecule type" value="Genomic_DNA"/>
</dbReference>